<evidence type="ECO:0000313" key="2">
    <source>
        <dbReference type="Proteomes" id="UP000244450"/>
    </source>
</evidence>
<dbReference type="AlphaFoldDB" id="A0A2T7BMT2"/>
<proteinExistence type="predicted"/>
<dbReference type="PANTHER" id="PTHR43428:SF1">
    <property type="entry name" value="ARSENATE REDUCTASE"/>
    <property type="match status" value="1"/>
</dbReference>
<name>A0A2T7BMT2_9BACT</name>
<dbReference type="PANTHER" id="PTHR43428">
    <property type="entry name" value="ARSENATE REDUCTASE"/>
    <property type="match status" value="1"/>
</dbReference>
<dbReference type="SUPFAM" id="SSF52788">
    <property type="entry name" value="Phosphotyrosine protein phosphatases I"/>
    <property type="match status" value="1"/>
</dbReference>
<evidence type="ECO:0000313" key="1">
    <source>
        <dbReference type="EMBL" id="PUZ28982.1"/>
    </source>
</evidence>
<gene>
    <name evidence="1" type="ORF">DCC81_05790</name>
</gene>
<comment type="caution">
    <text evidence="1">The sequence shown here is derived from an EMBL/GenBank/DDBJ whole genome shotgun (WGS) entry which is preliminary data.</text>
</comment>
<sequence>MVCSHAAAVENITRITLLLLKYKTIAMTTPLFPKLAHYLADAANDFEQISLQRKALLRQIADGVIDALDKTGHAALIYVCTHNSRRSHMGQLWAAAAAAYYNIPGVATYSGGTAITAFNPNAIQALADAGFKITGPEVSPNPHYSVAYSAEEAPVEAFSKRYMDPPNPADHFIAVMTCAHADDNCPFVAGASLRVATPYEDPKEADGKPNQAQVYSQRCKEIATEVLYTFSLVAEKVANG</sequence>
<protein>
    <submittedName>
        <fullName evidence="1">Protein-tyrosine-phosphatase</fullName>
    </submittedName>
</protein>
<dbReference type="Gene3D" id="3.40.50.2300">
    <property type="match status" value="1"/>
</dbReference>
<dbReference type="Proteomes" id="UP000244450">
    <property type="component" value="Unassembled WGS sequence"/>
</dbReference>
<keyword evidence="2" id="KW-1185">Reference proteome</keyword>
<dbReference type="InterPro" id="IPR036196">
    <property type="entry name" value="Ptyr_pPase_sf"/>
</dbReference>
<reference evidence="1 2" key="1">
    <citation type="submission" date="2018-04" db="EMBL/GenBank/DDBJ databases">
        <title>Chitinophaga fuyangensis sp. nov., isolated from soil in a chemical factory.</title>
        <authorList>
            <person name="Chen K."/>
        </authorList>
    </citation>
    <scope>NUCLEOTIDE SEQUENCE [LARGE SCALE GENOMIC DNA]</scope>
    <source>
        <strain evidence="1 2">LY-1</strain>
    </source>
</reference>
<accession>A0A2T7BMT2</accession>
<dbReference type="EMBL" id="QCYK01000001">
    <property type="protein sequence ID" value="PUZ28982.1"/>
    <property type="molecule type" value="Genomic_DNA"/>
</dbReference>
<organism evidence="1 2">
    <name type="scientific">Chitinophaga parva</name>
    <dbReference type="NCBI Taxonomy" id="2169414"/>
    <lineage>
        <taxon>Bacteria</taxon>
        <taxon>Pseudomonadati</taxon>
        <taxon>Bacteroidota</taxon>
        <taxon>Chitinophagia</taxon>
        <taxon>Chitinophagales</taxon>
        <taxon>Chitinophagaceae</taxon>
        <taxon>Chitinophaga</taxon>
    </lineage>
</organism>